<feature type="transmembrane region" description="Helical" evidence="2">
    <location>
        <begin position="174"/>
        <end position="195"/>
    </location>
</feature>
<keyword evidence="4" id="KW-1185">Reference proteome</keyword>
<feature type="transmembrane region" description="Helical" evidence="2">
    <location>
        <begin position="40"/>
        <end position="58"/>
    </location>
</feature>
<gene>
    <name evidence="3" type="ORF">M1L60_23935</name>
</gene>
<feature type="compositionally biased region" description="Basic and acidic residues" evidence="1">
    <location>
        <begin position="202"/>
        <end position="218"/>
    </location>
</feature>
<feature type="region of interest" description="Disordered" evidence="1">
    <location>
        <begin position="201"/>
        <end position="249"/>
    </location>
</feature>
<feature type="transmembrane region" description="Helical" evidence="2">
    <location>
        <begin position="65"/>
        <end position="82"/>
    </location>
</feature>
<feature type="transmembrane region" description="Helical" evidence="2">
    <location>
        <begin position="147"/>
        <end position="168"/>
    </location>
</feature>
<dbReference type="Proteomes" id="UP001523369">
    <property type="component" value="Unassembled WGS sequence"/>
</dbReference>
<keyword evidence="2" id="KW-1133">Transmembrane helix</keyword>
<dbReference type="RefSeq" id="WP_253239729.1">
    <property type="nucleotide sequence ID" value="NZ_JAMYJR010000027.1"/>
</dbReference>
<protein>
    <submittedName>
        <fullName evidence="3">Uncharacterized protein</fullName>
    </submittedName>
</protein>
<evidence type="ECO:0000256" key="2">
    <source>
        <dbReference type="SAM" id="Phobius"/>
    </source>
</evidence>
<feature type="transmembrane region" description="Helical" evidence="2">
    <location>
        <begin position="309"/>
        <end position="327"/>
    </location>
</feature>
<comment type="caution">
    <text evidence="3">The sequence shown here is derived from an EMBL/GenBank/DDBJ whole genome shotgun (WGS) entry which is preliminary data.</text>
</comment>
<feature type="transmembrane region" description="Helical" evidence="2">
    <location>
        <begin position="256"/>
        <end position="276"/>
    </location>
</feature>
<sequence>MKLPDAGGRILRSPALAVLLVAPFFGETLSTATPPLDLILPWRLPLMVALYGCGALLCREITQRFGLGLPGLCLLGAAYAVYEEALVDRFWFDPRYWDDVGIGAYSEVWDTNLLIATHLTAFHTAVSICASVLIVERLFPASRHRPWVTRRGLIIAGCALFAALPLTYADFIRVPAAQLLAATALCALLIGCAFVRARPHHRADTETPPRTHTADRPAPHAATTDPPEWKLDAGLSEQPEPSAGRTRLRRPDRPRLLGFIAFAGTAVHFVLVYTVATTGLAWPLGTAAALAPVAVAALLIRRLATGTEGLWIVTGVLAFFLVLDIAVGLGGRYDLSLGALAVAFGLWKLHKKGLTPDRG</sequence>
<reference evidence="3 4" key="1">
    <citation type="submission" date="2022-06" db="EMBL/GenBank/DDBJ databases">
        <title>New Species of the Genus Actinoplanes, ActinopZanes ferrugineus.</title>
        <authorList>
            <person name="Ding P."/>
        </authorList>
    </citation>
    <scope>NUCLEOTIDE SEQUENCE [LARGE SCALE GENOMIC DNA]</scope>
    <source>
        <strain evidence="3 4">TRM88003</strain>
    </source>
</reference>
<dbReference type="EMBL" id="JAMYJR010000027">
    <property type="protein sequence ID" value="MCO8273650.1"/>
    <property type="molecule type" value="Genomic_DNA"/>
</dbReference>
<accession>A0ABT1DS39</accession>
<organism evidence="3 4">
    <name type="scientific">Paractinoplanes aksuensis</name>
    <dbReference type="NCBI Taxonomy" id="2939490"/>
    <lineage>
        <taxon>Bacteria</taxon>
        <taxon>Bacillati</taxon>
        <taxon>Actinomycetota</taxon>
        <taxon>Actinomycetes</taxon>
        <taxon>Micromonosporales</taxon>
        <taxon>Micromonosporaceae</taxon>
        <taxon>Paractinoplanes</taxon>
    </lineage>
</organism>
<proteinExistence type="predicted"/>
<name>A0ABT1DS39_9ACTN</name>
<evidence type="ECO:0000256" key="1">
    <source>
        <dbReference type="SAM" id="MobiDB-lite"/>
    </source>
</evidence>
<keyword evidence="2" id="KW-0812">Transmembrane</keyword>
<feature type="transmembrane region" description="Helical" evidence="2">
    <location>
        <begin position="282"/>
        <end position="300"/>
    </location>
</feature>
<keyword evidence="2" id="KW-0472">Membrane</keyword>
<evidence type="ECO:0000313" key="3">
    <source>
        <dbReference type="EMBL" id="MCO8273650.1"/>
    </source>
</evidence>
<evidence type="ECO:0000313" key="4">
    <source>
        <dbReference type="Proteomes" id="UP001523369"/>
    </source>
</evidence>
<feature type="transmembrane region" description="Helical" evidence="2">
    <location>
        <begin position="113"/>
        <end position="135"/>
    </location>
</feature>